<comment type="caution">
    <text evidence="2">The sequence shown here is derived from an EMBL/GenBank/DDBJ whole genome shotgun (WGS) entry which is preliminary data.</text>
</comment>
<proteinExistence type="predicted"/>
<evidence type="ECO:0000313" key="2">
    <source>
        <dbReference type="EMBL" id="MFC0212990.1"/>
    </source>
</evidence>
<keyword evidence="3" id="KW-1185">Reference proteome</keyword>
<dbReference type="Proteomes" id="UP001589776">
    <property type="component" value="Unassembled WGS sequence"/>
</dbReference>
<name>A0ABV6DK18_9BACL</name>
<keyword evidence="1" id="KW-0732">Signal</keyword>
<dbReference type="InterPro" id="IPR006059">
    <property type="entry name" value="SBP"/>
</dbReference>
<dbReference type="RefSeq" id="WP_377470239.1">
    <property type="nucleotide sequence ID" value="NZ_JBHLWN010000044.1"/>
</dbReference>
<dbReference type="PANTHER" id="PTHR43649">
    <property type="entry name" value="ARABINOSE-BINDING PROTEIN-RELATED"/>
    <property type="match status" value="1"/>
</dbReference>
<dbReference type="EMBL" id="JBHLWN010000044">
    <property type="protein sequence ID" value="MFC0212990.1"/>
    <property type="molecule type" value="Genomic_DNA"/>
</dbReference>
<protein>
    <submittedName>
        <fullName evidence="2">Extracellular solute-binding protein</fullName>
    </submittedName>
</protein>
<organism evidence="2 3">
    <name type="scientific">Paenibacillus chartarius</name>
    <dbReference type="NCBI Taxonomy" id="747481"/>
    <lineage>
        <taxon>Bacteria</taxon>
        <taxon>Bacillati</taxon>
        <taxon>Bacillota</taxon>
        <taxon>Bacilli</taxon>
        <taxon>Bacillales</taxon>
        <taxon>Paenibacillaceae</taxon>
        <taxon>Paenibacillus</taxon>
    </lineage>
</organism>
<dbReference type="PANTHER" id="PTHR43649:SF11">
    <property type="entry name" value="ABC TRANSPORTER SUBSTRATE-BINDING PROTEIN YESO-RELATED"/>
    <property type="match status" value="1"/>
</dbReference>
<evidence type="ECO:0000256" key="1">
    <source>
        <dbReference type="SAM" id="SignalP"/>
    </source>
</evidence>
<feature type="chain" id="PRO_5046123004" evidence="1">
    <location>
        <begin position="30"/>
        <end position="445"/>
    </location>
</feature>
<evidence type="ECO:0000313" key="3">
    <source>
        <dbReference type="Proteomes" id="UP001589776"/>
    </source>
</evidence>
<sequence>MRKWTMFTAVTLAAALTLAGCSSGGGAGASNGDQGAKPASADADKKVDTAAPANLKIMWWGPDARHQATLKALELYSQQKPNIKFTPEYLAWDAYWTKLTTLAASKSMTDVLQMDGAYIQDYAKRGLLEDLSDVDLKGIVDPKILDNLKINGKLYGIPLSHNGSGIVFNKTELEAAGIKLPAKDWTWDDFFAFAKEAREKLPKDKYGIGDNSTGWDWFQFYQTSYGKGPVMVDGTKFNLDKDLWFKFQQTYVDFRKNNVIPPAQVQAAFKENDPKADPMASGTTLTRGATVGSVSVLEQLLPGKVAVVNNPTGPSGGGWAQSTIFLSVSSTSKYKAQAKEFVKWFITDKEAGRVLGTTRGIPINDVIYKELEPNLKKTDTIGKDLLDAALGKALPFYPAPPGWEDFVKTYTTEMEAVSFGKQSLEQAYDKIVAKGKDTEAKLSKK</sequence>
<reference evidence="2 3" key="1">
    <citation type="submission" date="2024-09" db="EMBL/GenBank/DDBJ databases">
        <authorList>
            <person name="Sun Q."/>
            <person name="Mori K."/>
        </authorList>
    </citation>
    <scope>NUCLEOTIDE SEQUENCE [LARGE SCALE GENOMIC DNA]</scope>
    <source>
        <strain evidence="2 3">CCM 7759</strain>
    </source>
</reference>
<dbReference type="Pfam" id="PF01547">
    <property type="entry name" value="SBP_bac_1"/>
    <property type="match status" value="1"/>
</dbReference>
<dbReference type="PROSITE" id="PS51257">
    <property type="entry name" value="PROKAR_LIPOPROTEIN"/>
    <property type="match status" value="1"/>
</dbReference>
<accession>A0ABV6DK18</accession>
<dbReference type="InterPro" id="IPR050490">
    <property type="entry name" value="Bact_solute-bd_prot1"/>
</dbReference>
<dbReference type="SUPFAM" id="SSF53850">
    <property type="entry name" value="Periplasmic binding protein-like II"/>
    <property type="match status" value="1"/>
</dbReference>
<gene>
    <name evidence="2" type="ORF">ACFFK0_11080</name>
</gene>
<dbReference type="Gene3D" id="3.40.190.10">
    <property type="entry name" value="Periplasmic binding protein-like II"/>
    <property type="match status" value="2"/>
</dbReference>
<feature type="signal peptide" evidence="1">
    <location>
        <begin position="1"/>
        <end position="29"/>
    </location>
</feature>